<evidence type="ECO:0000313" key="9">
    <source>
        <dbReference type="WBParaSite" id="SBAD_0000019001-mRNA-1"/>
    </source>
</evidence>
<organism evidence="9">
    <name type="scientific">Soboliphyme baturini</name>
    <dbReference type="NCBI Taxonomy" id="241478"/>
    <lineage>
        <taxon>Eukaryota</taxon>
        <taxon>Metazoa</taxon>
        <taxon>Ecdysozoa</taxon>
        <taxon>Nematoda</taxon>
        <taxon>Enoplea</taxon>
        <taxon>Dorylaimia</taxon>
        <taxon>Dioctophymatida</taxon>
        <taxon>Dioctophymatoidea</taxon>
        <taxon>Soboliphymatidae</taxon>
        <taxon>Soboliphyme</taxon>
    </lineage>
</organism>
<name>A0A183I984_9BILA</name>
<dbReference type="GO" id="GO:0005576">
    <property type="term" value="C:extracellular region"/>
    <property type="evidence" value="ECO:0007669"/>
    <property type="project" value="UniProtKB-SubCell"/>
</dbReference>
<dbReference type="Gene3D" id="2.40.10.10">
    <property type="entry name" value="Trypsin-like serine proteases"/>
    <property type="match status" value="1"/>
</dbReference>
<keyword evidence="5" id="KW-0325">Glycoprotein</keyword>
<dbReference type="FunFam" id="2.40.10.10:FF:000054">
    <property type="entry name" value="Complement C1r subcomponent"/>
    <property type="match status" value="1"/>
</dbReference>
<keyword evidence="2" id="KW-0964">Secreted</keyword>
<dbReference type="OrthoDB" id="5844829at2759"/>
<gene>
    <name evidence="7" type="ORF">SBAD_LOCUS178</name>
</gene>
<dbReference type="PROSITE" id="PS50240">
    <property type="entry name" value="TRYPSIN_DOM"/>
    <property type="match status" value="1"/>
</dbReference>
<evidence type="ECO:0000256" key="4">
    <source>
        <dbReference type="ARBA" id="ARBA00023157"/>
    </source>
</evidence>
<dbReference type="Pfam" id="PF00089">
    <property type="entry name" value="Trypsin"/>
    <property type="match status" value="1"/>
</dbReference>
<dbReference type="Proteomes" id="UP000270296">
    <property type="component" value="Unassembled WGS sequence"/>
</dbReference>
<dbReference type="GO" id="GO:0004252">
    <property type="term" value="F:serine-type endopeptidase activity"/>
    <property type="evidence" value="ECO:0007669"/>
    <property type="project" value="InterPro"/>
</dbReference>
<reference evidence="7 8" key="2">
    <citation type="submission" date="2018-11" db="EMBL/GenBank/DDBJ databases">
        <authorList>
            <consortium name="Pathogen Informatics"/>
        </authorList>
    </citation>
    <scope>NUCLEOTIDE SEQUENCE [LARGE SCALE GENOMIC DNA]</scope>
</reference>
<proteinExistence type="predicted"/>
<dbReference type="PROSITE" id="PS00135">
    <property type="entry name" value="TRYPSIN_SER"/>
    <property type="match status" value="1"/>
</dbReference>
<dbReference type="PANTHER" id="PTHR24252:SF7">
    <property type="entry name" value="HYALIN"/>
    <property type="match status" value="1"/>
</dbReference>
<dbReference type="AlphaFoldDB" id="A0A183I984"/>
<dbReference type="WBParaSite" id="SBAD_0000019001-mRNA-1">
    <property type="protein sequence ID" value="SBAD_0000019001-mRNA-1"/>
    <property type="gene ID" value="SBAD_0000019001"/>
</dbReference>
<evidence type="ECO:0000256" key="1">
    <source>
        <dbReference type="ARBA" id="ARBA00004613"/>
    </source>
</evidence>
<keyword evidence="4" id="KW-1015">Disulfide bond</keyword>
<dbReference type="PANTHER" id="PTHR24252">
    <property type="entry name" value="ACROSIN-RELATED"/>
    <property type="match status" value="1"/>
</dbReference>
<reference evidence="9" key="1">
    <citation type="submission" date="2016-06" db="UniProtKB">
        <authorList>
            <consortium name="WormBaseParasite"/>
        </authorList>
    </citation>
    <scope>IDENTIFICATION</scope>
</reference>
<evidence type="ECO:0000313" key="7">
    <source>
        <dbReference type="EMBL" id="VDO80408.1"/>
    </source>
</evidence>
<dbReference type="InterPro" id="IPR033116">
    <property type="entry name" value="TRYPSIN_SER"/>
</dbReference>
<dbReference type="InterPro" id="IPR009003">
    <property type="entry name" value="Peptidase_S1_PA"/>
</dbReference>
<keyword evidence="8" id="KW-1185">Reference proteome</keyword>
<evidence type="ECO:0000313" key="8">
    <source>
        <dbReference type="Proteomes" id="UP000270296"/>
    </source>
</evidence>
<accession>A0A183I984</accession>
<dbReference type="GO" id="GO:0006508">
    <property type="term" value="P:proteolysis"/>
    <property type="evidence" value="ECO:0007669"/>
    <property type="project" value="InterPro"/>
</dbReference>
<evidence type="ECO:0000259" key="6">
    <source>
        <dbReference type="PROSITE" id="PS50240"/>
    </source>
</evidence>
<evidence type="ECO:0000256" key="3">
    <source>
        <dbReference type="ARBA" id="ARBA00022729"/>
    </source>
</evidence>
<dbReference type="EMBL" id="UZAM01000304">
    <property type="protein sequence ID" value="VDO80408.1"/>
    <property type="molecule type" value="Genomic_DNA"/>
</dbReference>
<evidence type="ECO:0000256" key="2">
    <source>
        <dbReference type="ARBA" id="ARBA00022525"/>
    </source>
</evidence>
<comment type="subcellular location">
    <subcellularLocation>
        <location evidence="1">Secreted</location>
    </subcellularLocation>
</comment>
<evidence type="ECO:0000256" key="5">
    <source>
        <dbReference type="ARBA" id="ARBA00023180"/>
    </source>
</evidence>
<dbReference type="InterPro" id="IPR001254">
    <property type="entry name" value="Trypsin_dom"/>
</dbReference>
<dbReference type="SUPFAM" id="SSF50494">
    <property type="entry name" value="Trypsin-like serine proteases"/>
    <property type="match status" value="1"/>
</dbReference>
<keyword evidence="3" id="KW-0732">Signal</keyword>
<protein>
    <submittedName>
        <fullName evidence="9">Peptidase S1 domain-containing protein</fullName>
    </submittedName>
</protein>
<sequence length="86" mass="9183">MNSSTCFGAKHYNSLKAPNLICAGFESGGKSTCQGDSGGALACRHKDGKFYVHGITSFGVTCASAKHPPAFTQVTRYLDWIIAHMK</sequence>
<dbReference type="InterPro" id="IPR043504">
    <property type="entry name" value="Peptidase_S1_PA_chymotrypsin"/>
</dbReference>
<feature type="domain" description="Peptidase S1" evidence="6">
    <location>
        <begin position="1"/>
        <end position="86"/>
    </location>
</feature>